<sequence>MHPVDFNTRGYFLRKPHVQVLLSVCAATTAFIINRYQASAQGGAFDNHVPTAEMWNWYDKHCARQGENQDIVMKDHSVNIPHMMGRFDHREDDPTANPFNAYVKNK</sequence>
<dbReference type="EMBL" id="PYSW02000007">
    <property type="protein sequence ID" value="KAG2389282.1"/>
    <property type="molecule type" value="Genomic_DNA"/>
</dbReference>
<feature type="region of interest" description="Disordered" evidence="1">
    <location>
        <begin position="84"/>
        <end position="106"/>
    </location>
</feature>
<protein>
    <submittedName>
        <fullName evidence="2">Uncharacterized protein</fullName>
    </submittedName>
</protein>
<dbReference type="Proteomes" id="UP000816034">
    <property type="component" value="Unassembled WGS sequence"/>
</dbReference>
<evidence type="ECO:0000313" key="2">
    <source>
        <dbReference type="EMBL" id="KAG2389282.1"/>
    </source>
</evidence>
<accession>A0AA88GY84</accession>
<dbReference type="RefSeq" id="XP_044553274.1">
    <property type="nucleotide sequence ID" value="XM_044689763.1"/>
</dbReference>
<dbReference type="AlphaFoldDB" id="A0AA88GY84"/>
<dbReference type="GeneID" id="68106295"/>
<evidence type="ECO:0000256" key="1">
    <source>
        <dbReference type="SAM" id="MobiDB-lite"/>
    </source>
</evidence>
<name>A0AA88GY84_NAELO</name>
<comment type="caution">
    <text evidence="2">The sequence shown here is derived from an EMBL/GenBank/DDBJ whole genome shotgun (WGS) entry which is preliminary data.</text>
</comment>
<evidence type="ECO:0000313" key="3">
    <source>
        <dbReference type="Proteomes" id="UP000816034"/>
    </source>
</evidence>
<proteinExistence type="predicted"/>
<keyword evidence="3" id="KW-1185">Reference proteome</keyword>
<organism evidence="2 3">
    <name type="scientific">Naegleria lovaniensis</name>
    <name type="common">Amoeba</name>
    <dbReference type="NCBI Taxonomy" id="51637"/>
    <lineage>
        <taxon>Eukaryota</taxon>
        <taxon>Discoba</taxon>
        <taxon>Heterolobosea</taxon>
        <taxon>Tetramitia</taxon>
        <taxon>Eutetramitia</taxon>
        <taxon>Vahlkampfiidae</taxon>
        <taxon>Naegleria</taxon>
    </lineage>
</organism>
<gene>
    <name evidence="2" type="ORF">C9374_013842</name>
</gene>
<reference evidence="2 3" key="1">
    <citation type="journal article" date="2018" name="BMC Genomics">
        <title>The genome of Naegleria lovaniensis, the basis for a comparative approach to unravel pathogenicity factors of the human pathogenic amoeba N. fowleri.</title>
        <authorList>
            <person name="Liechti N."/>
            <person name="Schurch N."/>
            <person name="Bruggmann R."/>
            <person name="Wittwer M."/>
        </authorList>
    </citation>
    <scope>NUCLEOTIDE SEQUENCE [LARGE SCALE GENOMIC DNA]</scope>
    <source>
        <strain evidence="2 3">ATCC 30569</strain>
    </source>
</reference>